<dbReference type="SUPFAM" id="SSF52058">
    <property type="entry name" value="L domain-like"/>
    <property type="match status" value="1"/>
</dbReference>
<evidence type="ECO:0000256" key="2">
    <source>
        <dbReference type="ARBA" id="ARBA00022737"/>
    </source>
</evidence>
<dbReference type="InterPro" id="IPR001611">
    <property type="entry name" value="Leu-rich_rpt"/>
</dbReference>
<dbReference type="STRING" id="3871.A0A4P1QX25"/>
<dbReference type="AlphaFoldDB" id="A0A4P1QX25"/>
<dbReference type="Gramene" id="OIV96727">
    <property type="protein sequence ID" value="OIV96727"/>
    <property type="gene ID" value="TanjilG_09269"/>
</dbReference>
<name>A0A4P1QX25_LUPAN</name>
<protein>
    <recommendedName>
        <fullName evidence="6">U2A'/phosphoprotein 32 family A C-terminal domain-containing protein</fullName>
    </recommendedName>
</protein>
<organism evidence="4 5">
    <name type="scientific">Lupinus angustifolius</name>
    <name type="common">Narrow-leaved blue lupine</name>
    <dbReference type="NCBI Taxonomy" id="3871"/>
    <lineage>
        <taxon>Eukaryota</taxon>
        <taxon>Viridiplantae</taxon>
        <taxon>Streptophyta</taxon>
        <taxon>Embryophyta</taxon>
        <taxon>Tracheophyta</taxon>
        <taxon>Spermatophyta</taxon>
        <taxon>Magnoliopsida</taxon>
        <taxon>eudicotyledons</taxon>
        <taxon>Gunneridae</taxon>
        <taxon>Pentapetalae</taxon>
        <taxon>rosids</taxon>
        <taxon>fabids</taxon>
        <taxon>Fabales</taxon>
        <taxon>Fabaceae</taxon>
        <taxon>Papilionoideae</taxon>
        <taxon>50 kb inversion clade</taxon>
        <taxon>genistoids sensu lato</taxon>
        <taxon>core genistoids</taxon>
        <taxon>Genisteae</taxon>
        <taxon>Lupinus</taxon>
    </lineage>
</organism>
<dbReference type="PANTHER" id="PTHR15454">
    <property type="entry name" value="NISCHARIN RELATED"/>
    <property type="match status" value="1"/>
</dbReference>
<evidence type="ECO:0000313" key="4">
    <source>
        <dbReference type="EMBL" id="OIV96727.1"/>
    </source>
</evidence>
<dbReference type="PROSITE" id="PS51450">
    <property type="entry name" value="LRR"/>
    <property type="match status" value="1"/>
</dbReference>
<keyword evidence="3" id="KW-0732">Signal</keyword>
<reference evidence="4 5" key="1">
    <citation type="journal article" date="2017" name="Plant Biotechnol. J.">
        <title>A comprehensive draft genome sequence for lupin (Lupinus angustifolius), an emerging health food: insights into plant-microbe interactions and legume evolution.</title>
        <authorList>
            <person name="Hane J.K."/>
            <person name="Ming Y."/>
            <person name="Kamphuis L.G."/>
            <person name="Nelson M.N."/>
            <person name="Garg G."/>
            <person name="Atkins C.A."/>
            <person name="Bayer P.E."/>
            <person name="Bravo A."/>
            <person name="Bringans S."/>
            <person name="Cannon S."/>
            <person name="Edwards D."/>
            <person name="Foley R."/>
            <person name="Gao L.L."/>
            <person name="Harrison M.J."/>
            <person name="Huang W."/>
            <person name="Hurgobin B."/>
            <person name="Li S."/>
            <person name="Liu C.W."/>
            <person name="McGrath A."/>
            <person name="Morahan G."/>
            <person name="Murray J."/>
            <person name="Weller J."/>
            <person name="Jian J."/>
            <person name="Singh K.B."/>
        </authorList>
    </citation>
    <scope>NUCLEOTIDE SEQUENCE [LARGE SCALE GENOMIC DNA]</scope>
    <source>
        <strain evidence="5">cv. Tanjil</strain>
        <tissue evidence="4">Whole plant</tissue>
    </source>
</reference>
<sequence>MRFKAQLLFMLMLNGGLSNCTLIKELYISGNSISDVAGLHRLLKLTVPDLRFNKITIKATGQLVANYNSLQVLNLIGNPIQRNISDNQLQKADSGLLPKLVDLNKPPIKPQMAQQVITHSVGKAALGNNCQNINRKALRKVAKDHQVPS</sequence>
<evidence type="ECO:0000313" key="5">
    <source>
        <dbReference type="Proteomes" id="UP000188354"/>
    </source>
</evidence>
<gene>
    <name evidence="4" type="ORF">TanjilG_09269</name>
</gene>
<accession>A0A4P1QX25</accession>
<evidence type="ECO:0000256" key="1">
    <source>
        <dbReference type="ARBA" id="ARBA00022614"/>
    </source>
</evidence>
<evidence type="ECO:0000256" key="3">
    <source>
        <dbReference type="SAM" id="SignalP"/>
    </source>
</evidence>
<dbReference type="Proteomes" id="UP000188354">
    <property type="component" value="Chromosome LG15"/>
</dbReference>
<dbReference type="InterPro" id="IPR032675">
    <property type="entry name" value="LRR_dom_sf"/>
</dbReference>
<proteinExistence type="predicted"/>
<dbReference type="EMBL" id="CM007375">
    <property type="protein sequence ID" value="OIV96727.1"/>
    <property type="molecule type" value="Genomic_DNA"/>
</dbReference>
<keyword evidence="5" id="KW-1185">Reference proteome</keyword>
<keyword evidence="2" id="KW-0677">Repeat</keyword>
<dbReference type="Gene3D" id="3.80.10.10">
    <property type="entry name" value="Ribonuclease Inhibitor"/>
    <property type="match status" value="1"/>
</dbReference>
<keyword evidence="1" id="KW-0433">Leucine-rich repeat</keyword>
<feature type="chain" id="PRO_5020022305" description="U2A'/phosphoprotein 32 family A C-terminal domain-containing protein" evidence="3">
    <location>
        <begin position="19"/>
        <end position="149"/>
    </location>
</feature>
<dbReference type="PANTHER" id="PTHR15454:SF37">
    <property type="entry name" value="OUTER ARM DYNEIN LIGHT CHAIN 1 PROTEIN"/>
    <property type="match status" value="1"/>
</dbReference>
<evidence type="ECO:0008006" key="6">
    <source>
        <dbReference type="Google" id="ProtNLM"/>
    </source>
</evidence>
<dbReference type="GO" id="GO:0005737">
    <property type="term" value="C:cytoplasm"/>
    <property type="evidence" value="ECO:0007669"/>
    <property type="project" value="TreeGrafter"/>
</dbReference>
<feature type="signal peptide" evidence="3">
    <location>
        <begin position="1"/>
        <end position="18"/>
    </location>
</feature>